<comment type="caution">
    <text evidence="2">The sequence shown here is derived from an EMBL/GenBank/DDBJ whole genome shotgun (WGS) entry which is preliminary data.</text>
</comment>
<accession>A0AB73INB9</accession>
<dbReference type="InterPro" id="IPR014777">
    <property type="entry name" value="4pyrrole_Mease_sub1"/>
</dbReference>
<dbReference type="Pfam" id="PF00590">
    <property type="entry name" value="TP_methylase"/>
    <property type="match status" value="1"/>
</dbReference>
<dbReference type="Gene3D" id="3.40.1010.10">
    <property type="entry name" value="Cobalt-precorrin-4 Transmethylase, Domain 1"/>
    <property type="match status" value="1"/>
</dbReference>
<sequence>MTDLYILGSGIHGTVQLSLETVQALKASKRTYVLHDDTLVLEDVKKYCEDIVDLFSMYRDETEKRREIYLAIAEKIVSDLEKNGGPMAFLVHGHPLFLVSASEYLLHLARSKGLNARALPAVSSFDTLLCDLEIDLGYGVQIFDPTTMILNGWQPNPNVPMLLFQLATLMNFNVVMSEPSADVLRPLQDLLMKFYPADHKCIFLHSSSHILERPERVEIAISVLAEAVGAELWKRPTLYVPAVK</sequence>
<dbReference type="EMBL" id="JAURTK010000021">
    <property type="protein sequence ID" value="MDP9651466.1"/>
    <property type="molecule type" value="Genomic_DNA"/>
</dbReference>
<protein>
    <recommendedName>
        <fullName evidence="1">Tetrapyrrole methylase domain-containing protein</fullName>
    </recommendedName>
</protein>
<reference evidence="2" key="1">
    <citation type="submission" date="2023-07" db="EMBL/GenBank/DDBJ databases">
        <title>Sorghum-associated microbial communities from plants grown in Nebraska, USA.</title>
        <authorList>
            <person name="Schachtman D."/>
        </authorList>
    </citation>
    <scope>NUCLEOTIDE SEQUENCE</scope>
    <source>
        <strain evidence="2">DS1061</strain>
    </source>
</reference>
<evidence type="ECO:0000259" key="1">
    <source>
        <dbReference type="Pfam" id="PF00590"/>
    </source>
</evidence>
<feature type="domain" description="Tetrapyrrole methylase" evidence="1">
    <location>
        <begin position="4"/>
        <end position="203"/>
    </location>
</feature>
<evidence type="ECO:0000313" key="3">
    <source>
        <dbReference type="Proteomes" id="UP001229486"/>
    </source>
</evidence>
<dbReference type="CDD" id="cd19916">
    <property type="entry name" value="OphMA_like"/>
    <property type="match status" value="1"/>
</dbReference>
<dbReference type="SUPFAM" id="SSF53790">
    <property type="entry name" value="Tetrapyrrole methylase"/>
    <property type="match status" value="1"/>
</dbReference>
<name>A0AB73INB9_9BURK</name>
<dbReference type="InterPro" id="IPR035996">
    <property type="entry name" value="4pyrrol_Methylase_sf"/>
</dbReference>
<evidence type="ECO:0000313" key="2">
    <source>
        <dbReference type="EMBL" id="MDP9651466.1"/>
    </source>
</evidence>
<gene>
    <name evidence="2" type="ORF">J2793_006941</name>
</gene>
<dbReference type="GO" id="GO:0008168">
    <property type="term" value="F:methyltransferase activity"/>
    <property type="evidence" value="ECO:0007669"/>
    <property type="project" value="InterPro"/>
</dbReference>
<organism evidence="2 3">
    <name type="scientific">Paraburkholderia caledonica</name>
    <dbReference type="NCBI Taxonomy" id="134536"/>
    <lineage>
        <taxon>Bacteria</taxon>
        <taxon>Pseudomonadati</taxon>
        <taxon>Pseudomonadota</taxon>
        <taxon>Betaproteobacteria</taxon>
        <taxon>Burkholderiales</taxon>
        <taxon>Burkholderiaceae</taxon>
        <taxon>Paraburkholderia</taxon>
    </lineage>
</organism>
<dbReference type="RefSeq" id="WP_392396071.1">
    <property type="nucleotide sequence ID" value="NZ_JAURTK010000021.1"/>
</dbReference>
<dbReference type="InterPro" id="IPR000878">
    <property type="entry name" value="4pyrrol_Mease"/>
</dbReference>
<dbReference type="AlphaFoldDB" id="A0AB73INB9"/>
<dbReference type="Proteomes" id="UP001229486">
    <property type="component" value="Unassembled WGS sequence"/>
</dbReference>
<proteinExistence type="predicted"/>